<protein>
    <recommendedName>
        <fullName evidence="5">TrbC/VIRB2 family protein</fullName>
    </recommendedName>
</protein>
<feature type="transmembrane region" description="Helical" evidence="1">
    <location>
        <begin position="42"/>
        <end position="60"/>
    </location>
</feature>
<dbReference type="RefSeq" id="WP_071321617.1">
    <property type="nucleotide sequence ID" value="NZ_BDNC01000033.1"/>
</dbReference>
<comment type="caution">
    <text evidence="3">The sequence shown here is derived from an EMBL/GenBank/DDBJ whole genome shotgun (WGS) entry which is preliminary data.</text>
</comment>
<keyword evidence="2" id="KW-0732">Signal</keyword>
<evidence type="ECO:0008006" key="5">
    <source>
        <dbReference type="Google" id="ProtNLM"/>
    </source>
</evidence>
<sequence length="111" mass="12078">MSTTITAALSGLTAMTNSTLAASVGGATWTDVLINFFYDWKWWAAIISTVVICTAGIFALGKTRLVGILLIIGGVFCGIFFANIEDFIKISQNTEQKWQKPATHSNPFNRT</sequence>
<evidence type="ECO:0000256" key="2">
    <source>
        <dbReference type="SAM" id="SignalP"/>
    </source>
</evidence>
<accession>A0A2A3LD03</accession>
<keyword evidence="1" id="KW-1133">Transmembrane helix</keyword>
<keyword evidence="1" id="KW-0812">Transmembrane</keyword>
<feature type="transmembrane region" description="Helical" evidence="1">
    <location>
        <begin position="65"/>
        <end position="84"/>
    </location>
</feature>
<gene>
    <name evidence="3" type="ORF">XV03_03850</name>
</gene>
<dbReference type="EMBL" id="LBGZ01000029">
    <property type="protein sequence ID" value="PBJ39119.1"/>
    <property type="molecule type" value="Genomic_DNA"/>
</dbReference>
<proteinExistence type="predicted"/>
<feature type="chain" id="PRO_5012675022" description="TrbC/VIRB2 family protein" evidence="2">
    <location>
        <begin position="22"/>
        <end position="111"/>
    </location>
</feature>
<dbReference type="Proteomes" id="UP000218842">
    <property type="component" value="Unassembled WGS sequence"/>
</dbReference>
<dbReference type="AlphaFoldDB" id="A0A2A3LD03"/>
<evidence type="ECO:0000313" key="4">
    <source>
        <dbReference type="Proteomes" id="UP000218842"/>
    </source>
</evidence>
<name>A0A2A3LD03_MYCAV</name>
<evidence type="ECO:0000256" key="1">
    <source>
        <dbReference type="SAM" id="Phobius"/>
    </source>
</evidence>
<organism evidence="3 4">
    <name type="scientific">Mycobacterium avium subsp. hominissuis</name>
    <dbReference type="NCBI Taxonomy" id="439334"/>
    <lineage>
        <taxon>Bacteria</taxon>
        <taxon>Bacillati</taxon>
        <taxon>Actinomycetota</taxon>
        <taxon>Actinomycetes</taxon>
        <taxon>Mycobacteriales</taxon>
        <taxon>Mycobacteriaceae</taxon>
        <taxon>Mycobacterium</taxon>
        <taxon>Mycobacterium avium complex (MAC)</taxon>
    </lineage>
</organism>
<evidence type="ECO:0000313" key="3">
    <source>
        <dbReference type="EMBL" id="PBJ39119.1"/>
    </source>
</evidence>
<keyword evidence="1" id="KW-0472">Membrane</keyword>
<feature type="signal peptide" evidence="2">
    <location>
        <begin position="1"/>
        <end position="21"/>
    </location>
</feature>
<reference evidence="3 4" key="1">
    <citation type="journal article" date="2017" name="Genome Biol. Evol.">
        <title>Population Structure and Local Adaptation of MAC Lung Disease Agent Mycobacterium avium subsp. hominissuis.</title>
        <authorList>
            <person name="Yano H."/>
            <person name="Iwamoto T."/>
            <person name="Nishiuchi Y."/>
            <person name="Nakajima C."/>
            <person name="Starkova D.A."/>
            <person name="Mokrousov I."/>
            <person name="Narvskaya O."/>
            <person name="Yoshida S."/>
            <person name="Arikawa K."/>
            <person name="Nakanishi N."/>
            <person name="Osaki K."/>
            <person name="Nakagawa I."/>
            <person name="Ato M."/>
            <person name="Suzuki Y."/>
            <person name="Maruyama F."/>
        </authorList>
    </citation>
    <scope>NUCLEOTIDE SEQUENCE [LARGE SCALE GENOMIC DNA]</scope>
    <source>
        <strain evidence="3 4">OCU466</strain>
    </source>
</reference>